<dbReference type="HOGENOM" id="CLU_042088_0_0_1"/>
<dbReference type="FunCoup" id="A0A0C2ZHC3">
    <property type="interactions" value="323"/>
</dbReference>
<dbReference type="SUPFAM" id="SSF51735">
    <property type="entry name" value="NAD(P)-binding Rossmann-fold domains"/>
    <property type="match status" value="1"/>
</dbReference>
<dbReference type="STRING" id="1036808.A0A0C2ZHC3"/>
<dbReference type="Proteomes" id="UP000053989">
    <property type="component" value="Unassembled WGS sequence"/>
</dbReference>
<sequence length="338" mass="36270">MSLLVLTAQDVNTVISTIRPNELEHLMTSVFRSLPSKSGYASPHRTSIQMSQHTALFMPSRLDRIGTAVKVVSVPTSPTDMRGLPASTVLLDEETGRARAIVNASTLTALRNAAGSVLATRLLLAKPPTSLVAFGAGRQIEAHAHLHIRAFPSLKRCTIINRTQNARLDNLLSALRQSYPSITFDSSTLGETESVKSAVEHADVICTATPATAPLISSEWVSPGTHFNLVGSYKQGMIEVDERVIRRAGTIVVDSAEACPPEGVHADRMVEIGTLVEDPDCSNTVAPVSTLCERVRMSGDVTVFKSVGIGLQDVAIAHLVVSRAEEMKIGTVVESYHN</sequence>
<comment type="similarity">
    <text evidence="1">Belongs to the ornithine cyclodeaminase/mu-crystallin family.</text>
</comment>
<evidence type="ECO:0000256" key="1">
    <source>
        <dbReference type="ARBA" id="ARBA00008903"/>
    </source>
</evidence>
<dbReference type="GO" id="GO:0005737">
    <property type="term" value="C:cytoplasm"/>
    <property type="evidence" value="ECO:0007669"/>
    <property type="project" value="TreeGrafter"/>
</dbReference>
<gene>
    <name evidence="2" type="ORF">SCLCIDRAFT_1223946</name>
</gene>
<evidence type="ECO:0000313" key="3">
    <source>
        <dbReference type="Proteomes" id="UP000053989"/>
    </source>
</evidence>
<protein>
    <recommendedName>
        <fullName evidence="4">Ornithine cyclodeaminase</fullName>
    </recommendedName>
</protein>
<evidence type="ECO:0000313" key="2">
    <source>
        <dbReference type="EMBL" id="KIM52207.1"/>
    </source>
</evidence>
<dbReference type="EMBL" id="KN822219">
    <property type="protein sequence ID" value="KIM52207.1"/>
    <property type="molecule type" value="Genomic_DNA"/>
</dbReference>
<keyword evidence="3" id="KW-1185">Reference proteome</keyword>
<dbReference type="Gene3D" id="3.30.1780.10">
    <property type="entry name" value="ornithine cyclodeaminase, domain 1"/>
    <property type="match status" value="1"/>
</dbReference>
<accession>A0A0C2ZHC3</accession>
<evidence type="ECO:0008006" key="4">
    <source>
        <dbReference type="Google" id="ProtNLM"/>
    </source>
</evidence>
<reference evidence="3" key="2">
    <citation type="submission" date="2015-01" db="EMBL/GenBank/DDBJ databases">
        <title>Evolutionary Origins and Diversification of the Mycorrhizal Mutualists.</title>
        <authorList>
            <consortium name="DOE Joint Genome Institute"/>
            <consortium name="Mycorrhizal Genomics Consortium"/>
            <person name="Kohler A."/>
            <person name="Kuo A."/>
            <person name="Nagy L.G."/>
            <person name="Floudas D."/>
            <person name="Copeland A."/>
            <person name="Barry K.W."/>
            <person name="Cichocki N."/>
            <person name="Veneault-Fourrey C."/>
            <person name="LaButti K."/>
            <person name="Lindquist E.A."/>
            <person name="Lipzen A."/>
            <person name="Lundell T."/>
            <person name="Morin E."/>
            <person name="Murat C."/>
            <person name="Riley R."/>
            <person name="Ohm R."/>
            <person name="Sun H."/>
            <person name="Tunlid A."/>
            <person name="Henrissat B."/>
            <person name="Grigoriev I.V."/>
            <person name="Hibbett D.S."/>
            <person name="Martin F."/>
        </authorList>
    </citation>
    <scope>NUCLEOTIDE SEQUENCE [LARGE SCALE GENOMIC DNA]</scope>
    <source>
        <strain evidence="3">Foug A</strain>
    </source>
</reference>
<proteinExistence type="inferred from homology"/>
<dbReference type="InterPro" id="IPR003462">
    <property type="entry name" value="ODC_Mu_crystall"/>
</dbReference>
<reference evidence="2 3" key="1">
    <citation type="submission" date="2014-04" db="EMBL/GenBank/DDBJ databases">
        <authorList>
            <consortium name="DOE Joint Genome Institute"/>
            <person name="Kuo A."/>
            <person name="Kohler A."/>
            <person name="Nagy L.G."/>
            <person name="Floudas D."/>
            <person name="Copeland A."/>
            <person name="Barry K.W."/>
            <person name="Cichocki N."/>
            <person name="Veneault-Fourrey C."/>
            <person name="LaButti K."/>
            <person name="Lindquist E.A."/>
            <person name="Lipzen A."/>
            <person name="Lundell T."/>
            <person name="Morin E."/>
            <person name="Murat C."/>
            <person name="Sun H."/>
            <person name="Tunlid A."/>
            <person name="Henrissat B."/>
            <person name="Grigoriev I.V."/>
            <person name="Hibbett D.S."/>
            <person name="Martin F."/>
            <person name="Nordberg H.P."/>
            <person name="Cantor M.N."/>
            <person name="Hua S.X."/>
        </authorList>
    </citation>
    <scope>NUCLEOTIDE SEQUENCE [LARGE SCALE GENOMIC DNA]</scope>
    <source>
        <strain evidence="2 3">Foug A</strain>
    </source>
</reference>
<organism evidence="2 3">
    <name type="scientific">Scleroderma citrinum Foug A</name>
    <dbReference type="NCBI Taxonomy" id="1036808"/>
    <lineage>
        <taxon>Eukaryota</taxon>
        <taxon>Fungi</taxon>
        <taxon>Dikarya</taxon>
        <taxon>Basidiomycota</taxon>
        <taxon>Agaricomycotina</taxon>
        <taxon>Agaricomycetes</taxon>
        <taxon>Agaricomycetidae</taxon>
        <taxon>Boletales</taxon>
        <taxon>Sclerodermatineae</taxon>
        <taxon>Sclerodermataceae</taxon>
        <taxon>Scleroderma</taxon>
    </lineage>
</organism>
<dbReference type="PIRSF" id="PIRSF001439">
    <property type="entry name" value="CryM"/>
    <property type="match status" value="1"/>
</dbReference>
<dbReference type="OrthoDB" id="41492at2759"/>
<dbReference type="AlphaFoldDB" id="A0A0C2ZHC3"/>
<dbReference type="PANTHER" id="PTHR13812:SF19">
    <property type="entry name" value="KETIMINE REDUCTASE MU-CRYSTALLIN"/>
    <property type="match status" value="1"/>
</dbReference>
<dbReference type="PANTHER" id="PTHR13812">
    <property type="entry name" value="KETIMINE REDUCTASE MU-CRYSTALLIN"/>
    <property type="match status" value="1"/>
</dbReference>
<dbReference type="Pfam" id="PF02423">
    <property type="entry name" value="OCD_Mu_crystall"/>
    <property type="match status" value="1"/>
</dbReference>
<dbReference type="InParanoid" id="A0A0C2ZHC3"/>
<dbReference type="Gene3D" id="3.40.50.720">
    <property type="entry name" value="NAD(P)-binding Rossmann-like Domain"/>
    <property type="match status" value="1"/>
</dbReference>
<dbReference type="InterPro" id="IPR023401">
    <property type="entry name" value="ODC_N"/>
</dbReference>
<dbReference type="InterPro" id="IPR036291">
    <property type="entry name" value="NAD(P)-bd_dom_sf"/>
</dbReference>
<name>A0A0C2ZHC3_9AGAM</name>